<dbReference type="GO" id="GO:0016987">
    <property type="term" value="F:sigma factor activity"/>
    <property type="evidence" value="ECO:0007669"/>
    <property type="project" value="UniProtKB-KW"/>
</dbReference>
<organism evidence="7 8">
    <name type="scientific">Chitinophaga polysaccharea</name>
    <dbReference type="NCBI Taxonomy" id="1293035"/>
    <lineage>
        <taxon>Bacteria</taxon>
        <taxon>Pseudomonadati</taxon>
        <taxon>Bacteroidota</taxon>
        <taxon>Chitinophagia</taxon>
        <taxon>Chitinophagales</taxon>
        <taxon>Chitinophagaceae</taxon>
        <taxon>Chitinophaga</taxon>
    </lineage>
</organism>
<dbReference type="InterPro" id="IPR014284">
    <property type="entry name" value="RNA_pol_sigma-70_dom"/>
</dbReference>
<evidence type="ECO:0000256" key="1">
    <source>
        <dbReference type="ARBA" id="ARBA00010641"/>
    </source>
</evidence>
<dbReference type="InterPro" id="IPR039425">
    <property type="entry name" value="RNA_pol_sigma-70-like"/>
</dbReference>
<keyword evidence="3" id="KW-0731">Sigma factor</keyword>
<evidence type="ECO:0000313" key="7">
    <source>
        <dbReference type="EMBL" id="TWF42360.1"/>
    </source>
</evidence>
<dbReference type="InterPro" id="IPR014327">
    <property type="entry name" value="RNA_pol_sigma70_bacteroid"/>
</dbReference>
<evidence type="ECO:0000259" key="6">
    <source>
        <dbReference type="Pfam" id="PF08281"/>
    </source>
</evidence>
<dbReference type="InterPro" id="IPR013324">
    <property type="entry name" value="RNA_pol_sigma_r3/r4-like"/>
</dbReference>
<keyword evidence="8" id="KW-1185">Reference proteome</keyword>
<gene>
    <name evidence="7" type="ORF">FHW36_102115</name>
</gene>
<dbReference type="NCBIfam" id="TIGR02985">
    <property type="entry name" value="Sig70_bacteroi1"/>
    <property type="match status" value="1"/>
</dbReference>
<sequence length="184" mass="21315">MHLPLEMEQSHDKLVSLVEHYFHTYYESLHRYAFTILKDNEQAKDAVQAVFLKLWEKRSTIDKEQSVKSYLYTAVYNYCLNVKRHDKVKDRYAAESNVTGDDSNQLVSKEISQRIMGEIAALPPQCQLIFTKSRFEGKKYATIAAEMNLSVKTVEAQMGKALKILREKLGDLIIILVIIFSRYS</sequence>
<feature type="domain" description="RNA polymerase sigma-70 region 2" evidence="5">
    <location>
        <begin position="22"/>
        <end position="85"/>
    </location>
</feature>
<dbReference type="OrthoDB" id="1524077at2"/>
<keyword evidence="2" id="KW-0805">Transcription regulation</keyword>
<evidence type="ECO:0000259" key="5">
    <source>
        <dbReference type="Pfam" id="PF04542"/>
    </source>
</evidence>
<dbReference type="InterPro" id="IPR036388">
    <property type="entry name" value="WH-like_DNA-bd_sf"/>
</dbReference>
<dbReference type="InterPro" id="IPR013249">
    <property type="entry name" value="RNA_pol_sigma70_r4_t2"/>
</dbReference>
<reference evidence="7 8" key="1">
    <citation type="submission" date="2019-06" db="EMBL/GenBank/DDBJ databases">
        <title>Sorghum-associated microbial communities from plants grown in Nebraska, USA.</title>
        <authorList>
            <person name="Schachtman D."/>
        </authorList>
    </citation>
    <scope>NUCLEOTIDE SEQUENCE [LARGE SCALE GENOMIC DNA]</scope>
    <source>
        <strain evidence="7 8">1209</strain>
    </source>
</reference>
<dbReference type="InterPro" id="IPR007627">
    <property type="entry name" value="RNA_pol_sigma70_r2"/>
</dbReference>
<protein>
    <submittedName>
        <fullName evidence="7">RNA polymerase sigma-70 factor (ECF subfamily)</fullName>
    </submittedName>
</protein>
<evidence type="ECO:0000256" key="2">
    <source>
        <dbReference type="ARBA" id="ARBA00023015"/>
    </source>
</evidence>
<accession>A0A561PW79</accession>
<feature type="domain" description="RNA polymerase sigma factor 70 region 4 type 2" evidence="6">
    <location>
        <begin position="113"/>
        <end position="164"/>
    </location>
</feature>
<dbReference type="SUPFAM" id="SSF88946">
    <property type="entry name" value="Sigma2 domain of RNA polymerase sigma factors"/>
    <property type="match status" value="1"/>
</dbReference>
<dbReference type="PANTHER" id="PTHR43133">
    <property type="entry name" value="RNA POLYMERASE ECF-TYPE SIGMA FACTO"/>
    <property type="match status" value="1"/>
</dbReference>
<dbReference type="EMBL" id="VIWO01000002">
    <property type="protein sequence ID" value="TWF42360.1"/>
    <property type="molecule type" value="Genomic_DNA"/>
</dbReference>
<dbReference type="InterPro" id="IPR013325">
    <property type="entry name" value="RNA_pol_sigma_r2"/>
</dbReference>
<dbReference type="Gene3D" id="1.10.10.10">
    <property type="entry name" value="Winged helix-like DNA-binding domain superfamily/Winged helix DNA-binding domain"/>
    <property type="match status" value="1"/>
</dbReference>
<keyword evidence="4" id="KW-0804">Transcription</keyword>
<dbReference type="AlphaFoldDB" id="A0A561PW79"/>
<dbReference type="GO" id="GO:0006352">
    <property type="term" value="P:DNA-templated transcription initiation"/>
    <property type="evidence" value="ECO:0007669"/>
    <property type="project" value="InterPro"/>
</dbReference>
<dbReference type="PANTHER" id="PTHR43133:SF46">
    <property type="entry name" value="RNA POLYMERASE SIGMA-70 FACTOR ECF SUBFAMILY"/>
    <property type="match status" value="1"/>
</dbReference>
<dbReference type="Proteomes" id="UP000320811">
    <property type="component" value="Unassembled WGS sequence"/>
</dbReference>
<evidence type="ECO:0000256" key="4">
    <source>
        <dbReference type="ARBA" id="ARBA00023163"/>
    </source>
</evidence>
<dbReference type="Pfam" id="PF08281">
    <property type="entry name" value="Sigma70_r4_2"/>
    <property type="match status" value="1"/>
</dbReference>
<comment type="similarity">
    <text evidence="1">Belongs to the sigma-70 factor family. ECF subfamily.</text>
</comment>
<evidence type="ECO:0000256" key="3">
    <source>
        <dbReference type="ARBA" id="ARBA00023082"/>
    </source>
</evidence>
<comment type="caution">
    <text evidence="7">The sequence shown here is derived from an EMBL/GenBank/DDBJ whole genome shotgun (WGS) entry which is preliminary data.</text>
</comment>
<dbReference type="Pfam" id="PF04542">
    <property type="entry name" value="Sigma70_r2"/>
    <property type="match status" value="1"/>
</dbReference>
<dbReference type="SUPFAM" id="SSF88659">
    <property type="entry name" value="Sigma3 and sigma4 domains of RNA polymerase sigma factors"/>
    <property type="match status" value="1"/>
</dbReference>
<dbReference type="GO" id="GO:0003677">
    <property type="term" value="F:DNA binding"/>
    <property type="evidence" value="ECO:0007669"/>
    <property type="project" value="InterPro"/>
</dbReference>
<proteinExistence type="inferred from homology"/>
<dbReference type="NCBIfam" id="TIGR02937">
    <property type="entry name" value="sigma70-ECF"/>
    <property type="match status" value="1"/>
</dbReference>
<evidence type="ECO:0000313" key="8">
    <source>
        <dbReference type="Proteomes" id="UP000320811"/>
    </source>
</evidence>
<name>A0A561PW79_9BACT</name>
<dbReference type="Gene3D" id="1.10.1740.10">
    <property type="match status" value="1"/>
</dbReference>